<evidence type="ECO:0000256" key="2">
    <source>
        <dbReference type="PROSITE-ProRule" id="PRU00117"/>
    </source>
</evidence>
<dbReference type="Gene3D" id="3.30.1370.10">
    <property type="entry name" value="K Homology domain, type 1"/>
    <property type="match status" value="2"/>
</dbReference>
<dbReference type="InterPro" id="IPR004087">
    <property type="entry name" value="KH_dom"/>
</dbReference>
<feature type="compositionally biased region" description="Pro residues" evidence="3">
    <location>
        <begin position="49"/>
        <end position="62"/>
    </location>
</feature>
<feature type="compositionally biased region" description="Low complexity" evidence="3">
    <location>
        <begin position="463"/>
        <end position="480"/>
    </location>
</feature>
<gene>
    <name evidence="5" type="ORF">HHK36_014278</name>
</gene>
<evidence type="ECO:0000256" key="1">
    <source>
        <dbReference type="ARBA" id="ARBA00022737"/>
    </source>
</evidence>
<keyword evidence="6" id="KW-1185">Reference proteome</keyword>
<proteinExistence type="predicted"/>
<evidence type="ECO:0000259" key="4">
    <source>
        <dbReference type="SMART" id="SM00322"/>
    </source>
</evidence>
<dbReference type="Pfam" id="PF00013">
    <property type="entry name" value="KH_1"/>
    <property type="match status" value="2"/>
</dbReference>
<feature type="region of interest" description="Disordered" evidence="3">
    <location>
        <begin position="1"/>
        <end position="65"/>
    </location>
</feature>
<feature type="domain" description="K Homology" evidence="4">
    <location>
        <begin position="133"/>
        <end position="206"/>
    </location>
</feature>
<evidence type="ECO:0000313" key="5">
    <source>
        <dbReference type="EMBL" id="KAF8400975.1"/>
    </source>
</evidence>
<feature type="compositionally biased region" description="Polar residues" evidence="3">
    <location>
        <begin position="629"/>
        <end position="642"/>
    </location>
</feature>
<keyword evidence="2" id="KW-0694">RNA-binding</keyword>
<feature type="domain" description="K Homology" evidence="4">
    <location>
        <begin position="208"/>
        <end position="269"/>
    </location>
</feature>
<feature type="compositionally biased region" description="Polar residues" evidence="3">
    <location>
        <begin position="666"/>
        <end position="679"/>
    </location>
</feature>
<evidence type="ECO:0000313" key="6">
    <source>
        <dbReference type="Proteomes" id="UP000655225"/>
    </source>
</evidence>
<feature type="compositionally biased region" description="Polar residues" evidence="3">
    <location>
        <begin position="543"/>
        <end position="556"/>
    </location>
</feature>
<reference evidence="5 6" key="1">
    <citation type="submission" date="2020-04" db="EMBL/GenBank/DDBJ databases">
        <title>Plant Genome Project.</title>
        <authorList>
            <person name="Zhang R.-G."/>
        </authorList>
    </citation>
    <scope>NUCLEOTIDE SEQUENCE [LARGE SCALE GENOMIC DNA]</scope>
    <source>
        <strain evidence="5">YNK0</strain>
        <tissue evidence="5">Leaf</tissue>
    </source>
</reference>
<feature type="compositionally biased region" description="Low complexity" evidence="3">
    <location>
        <begin position="509"/>
        <end position="542"/>
    </location>
</feature>
<name>A0A834Z7U5_TETSI</name>
<comment type="caution">
    <text evidence="5">The sequence shown here is derived from an EMBL/GenBank/DDBJ whole genome shotgun (WGS) entry which is preliminary data.</text>
</comment>
<feature type="region of interest" description="Disordered" evidence="3">
    <location>
        <begin position="86"/>
        <end position="113"/>
    </location>
</feature>
<feature type="compositionally biased region" description="Polar residues" evidence="3">
    <location>
        <begin position="481"/>
        <end position="508"/>
    </location>
</feature>
<dbReference type="PROSITE" id="PS50084">
    <property type="entry name" value="KH_TYPE_1"/>
    <property type="match status" value="2"/>
</dbReference>
<protein>
    <recommendedName>
        <fullName evidence="4">K Homology domain-containing protein</fullName>
    </recommendedName>
</protein>
<feature type="compositionally biased region" description="Pro residues" evidence="3">
    <location>
        <begin position="385"/>
        <end position="401"/>
    </location>
</feature>
<keyword evidence="1" id="KW-0677">Repeat</keyword>
<dbReference type="OrthoDB" id="5204190at2759"/>
<dbReference type="InterPro" id="IPR036612">
    <property type="entry name" value="KH_dom_type_1_sf"/>
</dbReference>
<feature type="compositionally biased region" description="Polar residues" evidence="3">
    <location>
        <begin position="692"/>
        <end position="706"/>
    </location>
</feature>
<feature type="region of interest" description="Disordered" evidence="3">
    <location>
        <begin position="375"/>
        <end position="767"/>
    </location>
</feature>
<sequence length="767" mass="81487">MAEEVQFASRTDNKRKYEDQTIPSPSSAPRRATGFSAPIASPSPDSTHAPPPPSFNNVPPPVDEIQLAKQRAQEIAARLFSNAEAKRPRVENGGATDDTIKGFSSGPIDLGQKPPSQIGYTSPSTIPVAYGFQGSSKKIDIPNGRVGVIIGKAGETIKYLQLQSGAKIQVTRDMDADPNSQTRLVELTGTPEQISKAEQLINDVLSEVGLIIGKGGETIKNMQARSGARIQLIPLHLPPGDTSTERTVQIEGTKEQIESAKQLVNEVTSENYSFGMCMLSFKGIFLSDPPYSLASDSLLKLSDCLIPAEYIGLRSIVVSVIPYHLLMLKWIFDLLNDLKSSKVFLAYTGTGSDEIPLHEYVTYLLINRVRNPSMTGGYPQQGYRPPRPPTSWGPPGPPPMQQPGYGYMQPGAYPGPPPQYNMSQPTPYGGYPPQPTSGGYSSGWDQTPVQPSQQTATQGGGYDYYSQQPPQQQQPHGGSSTPAENTSYNYSQTPASSYNQQGSYGESNYGQPPVGQQQGYSQDGYGSGYQAPAPQPGYGQPQSNPQPGYDQQQGYNSAPGYATQDGAAAPYGAQGVPAQVPPGQQVPPPVQASTAGQQGYTSQQPNTPPPSYPSQATTQPGYGLPPTSQPGYGSQPPTQTGYGQPAPVTQPGYGPPHTQKPPTQPVYGQTQQPSITQGGYVQPAPVQPGYPHSQQLPAQSGYAQPDSSHHRAPPSGFGSAAPQVGYVQQQPYGAHPYGSGNAHATYDAAPASQAVQQSGVAKASPQS</sequence>
<dbReference type="EMBL" id="JABCRI010000009">
    <property type="protein sequence ID" value="KAF8400975.1"/>
    <property type="molecule type" value="Genomic_DNA"/>
</dbReference>
<dbReference type="OMA" id="RVRNPGM"/>
<dbReference type="Proteomes" id="UP000655225">
    <property type="component" value="Unassembled WGS sequence"/>
</dbReference>
<feature type="compositionally biased region" description="Low complexity" evidence="3">
    <location>
        <begin position="402"/>
        <end position="412"/>
    </location>
</feature>
<dbReference type="PANTHER" id="PTHR10288">
    <property type="entry name" value="KH DOMAIN CONTAINING RNA BINDING PROTEIN"/>
    <property type="match status" value="1"/>
</dbReference>
<feature type="compositionally biased region" description="Polar residues" evidence="3">
    <location>
        <begin position="593"/>
        <end position="605"/>
    </location>
</feature>
<feature type="compositionally biased region" description="Polar residues" evidence="3">
    <location>
        <begin position="444"/>
        <end position="457"/>
    </location>
</feature>
<organism evidence="5 6">
    <name type="scientific">Tetracentron sinense</name>
    <name type="common">Spur-leaf</name>
    <dbReference type="NCBI Taxonomy" id="13715"/>
    <lineage>
        <taxon>Eukaryota</taxon>
        <taxon>Viridiplantae</taxon>
        <taxon>Streptophyta</taxon>
        <taxon>Embryophyta</taxon>
        <taxon>Tracheophyta</taxon>
        <taxon>Spermatophyta</taxon>
        <taxon>Magnoliopsida</taxon>
        <taxon>Trochodendrales</taxon>
        <taxon>Trochodendraceae</taxon>
        <taxon>Tetracentron</taxon>
    </lineage>
</organism>
<accession>A0A834Z7U5</accession>
<dbReference type="InterPro" id="IPR004088">
    <property type="entry name" value="KH_dom_type_1"/>
</dbReference>
<feature type="compositionally biased region" description="Polar residues" evidence="3">
    <location>
        <begin position="753"/>
        <end position="767"/>
    </location>
</feature>
<evidence type="ECO:0000256" key="3">
    <source>
        <dbReference type="SAM" id="MobiDB-lite"/>
    </source>
</evidence>
<dbReference type="AlphaFoldDB" id="A0A834Z7U5"/>
<feature type="compositionally biased region" description="Low complexity" evidence="3">
    <location>
        <begin position="572"/>
        <end position="583"/>
    </location>
</feature>
<dbReference type="SUPFAM" id="SSF54791">
    <property type="entry name" value="Eukaryotic type KH-domain (KH-domain type I)"/>
    <property type="match status" value="2"/>
</dbReference>
<dbReference type="SMART" id="SM00322">
    <property type="entry name" value="KH"/>
    <property type="match status" value="2"/>
</dbReference>
<dbReference type="GO" id="GO:0003723">
    <property type="term" value="F:RNA binding"/>
    <property type="evidence" value="ECO:0007669"/>
    <property type="project" value="UniProtKB-UniRule"/>
</dbReference>